<feature type="signal peptide" evidence="2">
    <location>
        <begin position="1"/>
        <end position="25"/>
    </location>
</feature>
<organism evidence="3 4">
    <name type="scientific">Roseimaritima multifibrata</name>
    <dbReference type="NCBI Taxonomy" id="1930274"/>
    <lineage>
        <taxon>Bacteria</taxon>
        <taxon>Pseudomonadati</taxon>
        <taxon>Planctomycetota</taxon>
        <taxon>Planctomycetia</taxon>
        <taxon>Pirellulales</taxon>
        <taxon>Pirellulaceae</taxon>
        <taxon>Roseimaritima</taxon>
    </lineage>
</organism>
<proteinExistence type="predicted"/>
<dbReference type="EMBL" id="CP036262">
    <property type="protein sequence ID" value="QDS91732.1"/>
    <property type="molecule type" value="Genomic_DNA"/>
</dbReference>
<evidence type="ECO:0000313" key="3">
    <source>
        <dbReference type="EMBL" id="QDS91732.1"/>
    </source>
</evidence>
<keyword evidence="2" id="KW-0732">Signal</keyword>
<dbReference type="RefSeq" id="WP_145349855.1">
    <property type="nucleotide sequence ID" value="NZ_CP036262.1"/>
</dbReference>
<protein>
    <submittedName>
        <fullName evidence="3">Uncharacterized protein</fullName>
    </submittedName>
</protein>
<reference evidence="3 4" key="1">
    <citation type="submission" date="2019-02" db="EMBL/GenBank/DDBJ databases">
        <title>Deep-cultivation of Planctomycetes and their phenomic and genomic characterization uncovers novel biology.</title>
        <authorList>
            <person name="Wiegand S."/>
            <person name="Jogler M."/>
            <person name="Boedeker C."/>
            <person name="Pinto D."/>
            <person name="Vollmers J."/>
            <person name="Rivas-Marin E."/>
            <person name="Kohn T."/>
            <person name="Peeters S.H."/>
            <person name="Heuer A."/>
            <person name="Rast P."/>
            <person name="Oberbeckmann S."/>
            <person name="Bunk B."/>
            <person name="Jeske O."/>
            <person name="Meyerdierks A."/>
            <person name="Storesund J.E."/>
            <person name="Kallscheuer N."/>
            <person name="Luecker S."/>
            <person name="Lage O.M."/>
            <person name="Pohl T."/>
            <person name="Merkel B.J."/>
            <person name="Hornburger P."/>
            <person name="Mueller R.-W."/>
            <person name="Bruemmer F."/>
            <person name="Labrenz M."/>
            <person name="Spormann A.M."/>
            <person name="Op den Camp H."/>
            <person name="Overmann J."/>
            <person name="Amann R."/>
            <person name="Jetten M.S.M."/>
            <person name="Mascher T."/>
            <person name="Medema M.H."/>
            <person name="Devos D.P."/>
            <person name="Kaster A.-K."/>
            <person name="Ovreas L."/>
            <person name="Rohde M."/>
            <person name="Galperin M.Y."/>
            <person name="Jogler C."/>
        </authorList>
    </citation>
    <scope>NUCLEOTIDE SEQUENCE [LARGE SCALE GENOMIC DNA]</scope>
    <source>
        <strain evidence="3 4">FF011L</strain>
    </source>
</reference>
<gene>
    <name evidence="3" type="ORF">FF011L_04650</name>
</gene>
<accession>A0A517MA16</accession>
<dbReference type="Proteomes" id="UP000320672">
    <property type="component" value="Chromosome"/>
</dbReference>
<evidence type="ECO:0000256" key="1">
    <source>
        <dbReference type="SAM" id="Coils"/>
    </source>
</evidence>
<evidence type="ECO:0000256" key="2">
    <source>
        <dbReference type="SAM" id="SignalP"/>
    </source>
</evidence>
<name>A0A517MA16_9BACT</name>
<dbReference type="KEGG" id="rml:FF011L_04650"/>
<feature type="chain" id="PRO_5021732940" evidence="2">
    <location>
        <begin position="26"/>
        <end position="165"/>
    </location>
</feature>
<dbReference type="OrthoDB" id="289467at2"/>
<keyword evidence="4" id="KW-1185">Reference proteome</keyword>
<feature type="coiled-coil region" evidence="1">
    <location>
        <begin position="52"/>
        <end position="86"/>
    </location>
</feature>
<evidence type="ECO:0000313" key="4">
    <source>
        <dbReference type="Proteomes" id="UP000320672"/>
    </source>
</evidence>
<dbReference type="AlphaFoldDB" id="A0A517MA16"/>
<sequence precursor="true">MLLFRFAALTLAAAVLFPLATPAFADDSDDHQHMLEEHAAAKQQHAAWLAKAEKMKVDHRKALAAMARLEAEILDHEAELEEQISKIRVHEMLIEAHESSIAAHEAGDDVDHEKLSKQHQQIHRQHEQMEKGMSATTDDHADLIGQLMKFLKNHTKKFHAHGSGE</sequence>
<keyword evidence="1" id="KW-0175">Coiled coil</keyword>